<accession>A0ABD5TAX5</accession>
<protein>
    <recommendedName>
        <fullName evidence="4">Putative pterin-4-alpha-carbinolamine dehydratase</fullName>
        <shortName evidence="4">PHS</shortName>
        <ecNumber evidence="4">4.2.1.96</ecNumber>
    </recommendedName>
    <alternativeName>
        <fullName evidence="4">4-alpha-hydroxy-tetrahydropterin dehydratase</fullName>
    </alternativeName>
    <alternativeName>
        <fullName evidence="4">Pterin carbinolamine dehydratase</fullName>
        <shortName evidence="4">PCD</shortName>
    </alternativeName>
</protein>
<organism evidence="5 6">
    <name type="scientific">Halobaculum halobium</name>
    <dbReference type="NCBI Taxonomy" id="3032281"/>
    <lineage>
        <taxon>Archaea</taxon>
        <taxon>Methanobacteriati</taxon>
        <taxon>Methanobacteriota</taxon>
        <taxon>Stenosarchaea group</taxon>
        <taxon>Halobacteria</taxon>
        <taxon>Halobacteriales</taxon>
        <taxon>Haloferacaceae</taxon>
        <taxon>Halobaculum</taxon>
    </lineage>
</organism>
<reference evidence="5 6" key="1">
    <citation type="journal article" date="2019" name="Int. J. Syst. Evol. Microbiol.">
        <title>The Global Catalogue of Microorganisms (GCM) 10K type strain sequencing project: providing services to taxonomists for standard genome sequencing and annotation.</title>
        <authorList>
            <consortium name="The Broad Institute Genomics Platform"/>
            <consortium name="The Broad Institute Genome Sequencing Center for Infectious Disease"/>
            <person name="Wu L."/>
            <person name="Ma J."/>
        </authorList>
    </citation>
    <scope>NUCLEOTIDE SEQUENCE [LARGE SCALE GENOMIC DNA]</scope>
    <source>
        <strain evidence="5 6">SYNS20</strain>
    </source>
</reference>
<dbReference type="NCBIfam" id="NF002017">
    <property type="entry name" value="PRK00823.1-2"/>
    <property type="match status" value="1"/>
</dbReference>
<keyword evidence="6" id="KW-1185">Reference proteome</keyword>
<dbReference type="EC" id="4.2.1.96" evidence="4"/>
<evidence type="ECO:0000313" key="5">
    <source>
        <dbReference type="EMBL" id="MFC6786424.1"/>
    </source>
</evidence>
<sequence length="94" mass="10274">MSDVLDTDEIAAELPDGWRHDADADEIARTFEFDSYLEGVGFAAGAGGLAEEAFHHPSMTVEWREVEVRLTTHDAGGVTAKDIDLAERLNELAE</sequence>
<evidence type="ECO:0000313" key="6">
    <source>
        <dbReference type="Proteomes" id="UP001596443"/>
    </source>
</evidence>
<dbReference type="Gene3D" id="3.30.1360.20">
    <property type="entry name" value="Transcriptional coactivator/pterin dehydratase"/>
    <property type="match status" value="1"/>
</dbReference>
<gene>
    <name evidence="5" type="ORF">ACFQFD_10600</name>
</gene>
<dbReference type="AlphaFoldDB" id="A0ABD5TAX5"/>
<dbReference type="EMBL" id="JBHSWX010000012">
    <property type="protein sequence ID" value="MFC6786424.1"/>
    <property type="molecule type" value="Genomic_DNA"/>
</dbReference>
<comment type="similarity">
    <text evidence="2 4">Belongs to the pterin-4-alpha-carbinolamine dehydratase family.</text>
</comment>
<dbReference type="Pfam" id="PF01329">
    <property type="entry name" value="Pterin_4a"/>
    <property type="match status" value="1"/>
</dbReference>
<dbReference type="CDD" id="cd00488">
    <property type="entry name" value="PCD_DCoH"/>
    <property type="match status" value="1"/>
</dbReference>
<evidence type="ECO:0000256" key="4">
    <source>
        <dbReference type="HAMAP-Rule" id="MF_00434"/>
    </source>
</evidence>
<dbReference type="SUPFAM" id="SSF55248">
    <property type="entry name" value="PCD-like"/>
    <property type="match status" value="1"/>
</dbReference>
<dbReference type="RefSeq" id="WP_284063211.1">
    <property type="nucleotide sequence ID" value="NZ_CP126158.1"/>
</dbReference>
<dbReference type="Proteomes" id="UP001596443">
    <property type="component" value="Unassembled WGS sequence"/>
</dbReference>
<evidence type="ECO:0000256" key="2">
    <source>
        <dbReference type="ARBA" id="ARBA00006472"/>
    </source>
</evidence>
<dbReference type="HAMAP" id="MF_00434">
    <property type="entry name" value="Pterin_4_alpha"/>
    <property type="match status" value="1"/>
</dbReference>
<keyword evidence="3 4" id="KW-0456">Lyase</keyword>
<proteinExistence type="inferred from homology"/>
<dbReference type="InterPro" id="IPR001533">
    <property type="entry name" value="Pterin_deHydtase"/>
</dbReference>
<dbReference type="GO" id="GO:0008124">
    <property type="term" value="F:4-alpha-hydroxytetrahydrobiopterin dehydratase activity"/>
    <property type="evidence" value="ECO:0007669"/>
    <property type="project" value="UniProtKB-UniRule"/>
</dbReference>
<evidence type="ECO:0000256" key="3">
    <source>
        <dbReference type="ARBA" id="ARBA00023239"/>
    </source>
</evidence>
<evidence type="ECO:0000256" key="1">
    <source>
        <dbReference type="ARBA" id="ARBA00001554"/>
    </source>
</evidence>
<dbReference type="PANTHER" id="PTHR12599:SF0">
    <property type="entry name" value="PTERIN-4-ALPHA-CARBINOLAMINE DEHYDRATASE"/>
    <property type="match status" value="1"/>
</dbReference>
<dbReference type="GeneID" id="81209498"/>
<comment type="caution">
    <text evidence="5">The sequence shown here is derived from an EMBL/GenBank/DDBJ whole genome shotgun (WGS) entry which is preliminary data.</text>
</comment>
<comment type="catalytic activity">
    <reaction evidence="1 4">
        <text>(4aS,6R)-4a-hydroxy-L-erythro-5,6,7,8-tetrahydrobiopterin = (6R)-L-erythro-6,7-dihydrobiopterin + H2O</text>
        <dbReference type="Rhea" id="RHEA:11920"/>
        <dbReference type="ChEBI" id="CHEBI:15377"/>
        <dbReference type="ChEBI" id="CHEBI:15642"/>
        <dbReference type="ChEBI" id="CHEBI:43120"/>
        <dbReference type="EC" id="4.2.1.96"/>
    </reaction>
</comment>
<name>A0ABD5TAX5_9EURY</name>
<dbReference type="InterPro" id="IPR036428">
    <property type="entry name" value="PCD_sf"/>
</dbReference>
<dbReference type="PANTHER" id="PTHR12599">
    <property type="entry name" value="PTERIN-4-ALPHA-CARBINOLAMINE DEHYDRATASE"/>
    <property type="match status" value="1"/>
</dbReference>